<keyword evidence="3" id="KW-0325">Glycoprotein</keyword>
<evidence type="ECO:0000256" key="3">
    <source>
        <dbReference type="ARBA" id="ARBA00023180"/>
    </source>
</evidence>
<evidence type="ECO:0000313" key="5">
    <source>
        <dbReference type="EMBL" id="VVC87541.1"/>
    </source>
</evidence>
<dbReference type="InterPro" id="IPR011990">
    <property type="entry name" value="TPR-like_helical_dom_sf"/>
</dbReference>
<dbReference type="PANTHER" id="PTHR13986">
    <property type="entry name" value="PROTEIN LYSINE HYDROXYLATION COMPLEX COMPONENT"/>
    <property type="match status" value="1"/>
</dbReference>
<evidence type="ECO:0000256" key="1">
    <source>
        <dbReference type="ARBA" id="ARBA00006487"/>
    </source>
</evidence>
<dbReference type="PANTHER" id="PTHR13986:SF8">
    <property type="entry name" value="PROLYL 3-HYDROXYLASE 1-LIKE PROTEIN"/>
    <property type="match status" value="1"/>
</dbReference>
<name>A0A5E4PRP8_9NEOP</name>
<dbReference type="Pfam" id="PF23557">
    <property type="entry name" value="TPR_leprecan"/>
    <property type="match status" value="1"/>
</dbReference>
<dbReference type="Gene3D" id="1.25.40.10">
    <property type="entry name" value="Tetratricopeptide repeat domain"/>
    <property type="match status" value="1"/>
</dbReference>
<dbReference type="InterPro" id="IPR056585">
    <property type="entry name" value="Leprecan_dom"/>
</dbReference>
<dbReference type="GO" id="GO:0005783">
    <property type="term" value="C:endoplasmic reticulum"/>
    <property type="evidence" value="ECO:0007669"/>
    <property type="project" value="TreeGrafter"/>
</dbReference>
<gene>
    <name evidence="5" type="ORF">LSINAPIS_LOCUS1120</name>
</gene>
<evidence type="ECO:0000313" key="6">
    <source>
        <dbReference type="Proteomes" id="UP000324832"/>
    </source>
</evidence>
<dbReference type="InterPro" id="IPR052284">
    <property type="entry name" value="Collagen_mod_leprecan"/>
</dbReference>
<feature type="domain" description="Leprecan-like alpha-helical" evidence="4">
    <location>
        <begin position="4"/>
        <end position="210"/>
    </location>
</feature>
<organism evidence="5 6">
    <name type="scientific">Leptidea sinapis</name>
    <dbReference type="NCBI Taxonomy" id="189913"/>
    <lineage>
        <taxon>Eukaryota</taxon>
        <taxon>Metazoa</taxon>
        <taxon>Ecdysozoa</taxon>
        <taxon>Arthropoda</taxon>
        <taxon>Hexapoda</taxon>
        <taxon>Insecta</taxon>
        <taxon>Pterygota</taxon>
        <taxon>Neoptera</taxon>
        <taxon>Endopterygota</taxon>
        <taxon>Lepidoptera</taxon>
        <taxon>Glossata</taxon>
        <taxon>Ditrysia</taxon>
        <taxon>Papilionoidea</taxon>
        <taxon>Pieridae</taxon>
        <taxon>Dismorphiinae</taxon>
        <taxon>Leptidea</taxon>
    </lineage>
</organism>
<comment type="similarity">
    <text evidence="1">Belongs to the leprecan family.</text>
</comment>
<evidence type="ECO:0000259" key="4">
    <source>
        <dbReference type="Pfam" id="PF23557"/>
    </source>
</evidence>
<dbReference type="EMBL" id="FZQP02000127">
    <property type="protein sequence ID" value="VVC87541.1"/>
    <property type="molecule type" value="Genomic_DNA"/>
</dbReference>
<dbReference type="GO" id="GO:0005518">
    <property type="term" value="F:collagen binding"/>
    <property type="evidence" value="ECO:0007669"/>
    <property type="project" value="TreeGrafter"/>
</dbReference>
<reference evidence="5 6" key="1">
    <citation type="submission" date="2017-07" db="EMBL/GenBank/DDBJ databases">
        <authorList>
            <person name="Talla V."/>
            <person name="Backstrom N."/>
        </authorList>
    </citation>
    <scope>NUCLEOTIDE SEQUENCE [LARGE SCALE GENOMIC DNA]</scope>
</reference>
<evidence type="ECO:0000256" key="2">
    <source>
        <dbReference type="ARBA" id="ARBA00022729"/>
    </source>
</evidence>
<protein>
    <recommendedName>
        <fullName evidence="4">Leprecan-like alpha-helical domain-containing protein</fullName>
    </recommendedName>
</protein>
<proteinExistence type="inferred from homology"/>
<sequence>MYSNTSDDILSDMQQRKPYEYLHICYFQMNALPKAASAAYTFLVANPFNDAMKKNLDYYIDLPEVDINEVDDLESEDYQMLYRLGLKSYNAKQWGETIANMEESLTNYLSWENGCRAECEWQPEQEWSVEVSILVSNSLTSLLICQQNCQNQLKPLFNSGTEFIADLLNYLQICYYYLERFDDVGKAVESYLLLLPRDKNMLENKEMYESFINKSSFVERSDIVYYFKRDQYEKELLQLFHDQNGSNFEINLV</sequence>
<dbReference type="GO" id="GO:0030199">
    <property type="term" value="P:collagen fibril organization"/>
    <property type="evidence" value="ECO:0007669"/>
    <property type="project" value="TreeGrafter"/>
</dbReference>
<dbReference type="AlphaFoldDB" id="A0A5E4PRP8"/>
<accession>A0A5E4PRP8</accession>
<keyword evidence="2" id="KW-0732">Signal</keyword>
<dbReference type="Proteomes" id="UP000324832">
    <property type="component" value="Unassembled WGS sequence"/>
</dbReference>
<keyword evidence="6" id="KW-1185">Reference proteome</keyword>